<keyword evidence="2" id="KW-0678">Repressor</keyword>
<dbReference type="InterPro" id="IPR031693">
    <property type="entry name" value="Sin3_C"/>
</dbReference>
<dbReference type="EMBL" id="KN824281">
    <property type="protein sequence ID" value="KIM31722.1"/>
    <property type="molecule type" value="Genomic_DNA"/>
</dbReference>
<dbReference type="GO" id="GO:0070822">
    <property type="term" value="C:Sin3-type complex"/>
    <property type="evidence" value="ECO:0007669"/>
    <property type="project" value="TreeGrafter"/>
</dbReference>
<feature type="region of interest" description="Disordered" evidence="8">
    <location>
        <begin position="1"/>
        <end position="62"/>
    </location>
</feature>
<dbReference type="PANTHER" id="PTHR12346">
    <property type="entry name" value="SIN3B-RELATED"/>
    <property type="match status" value="1"/>
</dbReference>
<dbReference type="SMART" id="SM00761">
    <property type="entry name" value="HDAC_interact"/>
    <property type="match status" value="1"/>
</dbReference>
<dbReference type="InterPro" id="IPR039774">
    <property type="entry name" value="Sin3-like"/>
</dbReference>
<feature type="compositionally biased region" description="Polar residues" evidence="8">
    <location>
        <begin position="39"/>
        <end position="62"/>
    </location>
</feature>
<dbReference type="GO" id="GO:0000122">
    <property type="term" value="P:negative regulation of transcription by RNA polymerase II"/>
    <property type="evidence" value="ECO:0007669"/>
    <property type="project" value="TreeGrafter"/>
</dbReference>
<evidence type="ECO:0000256" key="1">
    <source>
        <dbReference type="ARBA" id="ARBA00004123"/>
    </source>
</evidence>
<reference evidence="11" key="2">
    <citation type="submission" date="2015-01" db="EMBL/GenBank/DDBJ databases">
        <title>Evolutionary Origins and Diversification of the Mycorrhizal Mutualists.</title>
        <authorList>
            <consortium name="DOE Joint Genome Institute"/>
            <consortium name="Mycorrhizal Genomics Consortium"/>
            <person name="Kohler A."/>
            <person name="Kuo A."/>
            <person name="Nagy L.G."/>
            <person name="Floudas D."/>
            <person name="Copeland A."/>
            <person name="Barry K.W."/>
            <person name="Cichocki N."/>
            <person name="Veneault-Fourrey C."/>
            <person name="LaButti K."/>
            <person name="Lindquist E.A."/>
            <person name="Lipzen A."/>
            <person name="Lundell T."/>
            <person name="Morin E."/>
            <person name="Murat C."/>
            <person name="Riley R."/>
            <person name="Ohm R."/>
            <person name="Sun H."/>
            <person name="Tunlid A."/>
            <person name="Henrissat B."/>
            <person name="Grigoriev I.V."/>
            <person name="Hibbett D.S."/>
            <person name="Martin F."/>
        </authorList>
    </citation>
    <scope>NUCLEOTIDE SEQUENCE [LARGE SCALE GENOMIC DNA]</scope>
    <source>
        <strain evidence="11">MAFF 305830</strain>
    </source>
</reference>
<organism evidence="10 11">
    <name type="scientific">Serendipita vermifera MAFF 305830</name>
    <dbReference type="NCBI Taxonomy" id="933852"/>
    <lineage>
        <taxon>Eukaryota</taxon>
        <taxon>Fungi</taxon>
        <taxon>Dikarya</taxon>
        <taxon>Basidiomycota</taxon>
        <taxon>Agaricomycotina</taxon>
        <taxon>Agaricomycetes</taxon>
        <taxon>Sebacinales</taxon>
        <taxon>Serendipitaceae</taxon>
        <taxon>Serendipita</taxon>
    </lineage>
</organism>
<keyword evidence="3" id="KW-0677">Repeat</keyword>
<feature type="domain" description="Histone deacetylase interacting" evidence="9">
    <location>
        <begin position="501"/>
        <end position="603"/>
    </location>
</feature>
<name>A0A0C2XS25_SERVB</name>
<dbReference type="Gene3D" id="1.20.1160.11">
    <property type="entry name" value="Paired amphipathic helix"/>
    <property type="match status" value="3"/>
</dbReference>
<keyword evidence="6 7" id="KW-0539">Nucleus</keyword>
<dbReference type="FunFam" id="1.20.1160.11:FF:000002">
    <property type="entry name" value="Paired amphipathic helix protein SIN3"/>
    <property type="match status" value="1"/>
</dbReference>
<keyword evidence="11" id="KW-1185">Reference proteome</keyword>
<evidence type="ECO:0000256" key="8">
    <source>
        <dbReference type="SAM" id="MobiDB-lite"/>
    </source>
</evidence>
<evidence type="ECO:0000256" key="3">
    <source>
        <dbReference type="ARBA" id="ARBA00022737"/>
    </source>
</evidence>
<feature type="region of interest" description="Disordered" evidence="8">
    <location>
        <begin position="324"/>
        <end position="382"/>
    </location>
</feature>
<accession>A0A0C2XS25</accession>
<dbReference type="PANTHER" id="PTHR12346:SF0">
    <property type="entry name" value="SIN3A, ISOFORM G"/>
    <property type="match status" value="1"/>
</dbReference>
<protein>
    <recommendedName>
        <fullName evidence="9">Histone deacetylase interacting domain-containing protein</fullName>
    </recommendedName>
</protein>
<dbReference type="PROSITE" id="PS51477">
    <property type="entry name" value="PAH"/>
    <property type="match status" value="2"/>
</dbReference>
<evidence type="ECO:0000313" key="10">
    <source>
        <dbReference type="EMBL" id="KIM31722.1"/>
    </source>
</evidence>
<dbReference type="OrthoDB" id="10265969at2759"/>
<evidence type="ECO:0000256" key="4">
    <source>
        <dbReference type="ARBA" id="ARBA00023015"/>
    </source>
</evidence>
<evidence type="ECO:0000256" key="7">
    <source>
        <dbReference type="PROSITE-ProRule" id="PRU00810"/>
    </source>
</evidence>
<feature type="compositionally biased region" description="Polar residues" evidence="8">
    <location>
        <begin position="147"/>
        <end position="160"/>
    </location>
</feature>
<dbReference type="InterPro" id="IPR013194">
    <property type="entry name" value="HDAC_interact_dom"/>
</dbReference>
<evidence type="ECO:0000259" key="9">
    <source>
        <dbReference type="SMART" id="SM00761"/>
    </source>
</evidence>
<keyword evidence="5" id="KW-0804">Transcription</keyword>
<dbReference type="Pfam" id="PF08295">
    <property type="entry name" value="Sin3_corepress"/>
    <property type="match status" value="1"/>
</dbReference>
<reference evidence="10 11" key="1">
    <citation type="submission" date="2014-04" db="EMBL/GenBank/DDBJ databases">
        <authorList>
            <consortium name="DOE Joint Genome Institute"/>
            <person name="Kuo A."/>
            <person name="Zuccaro A."/>
            <person name="Kohler A."/>
            <person name="Nagy L.G."/>
            <person name="Floudas D."/>
            <person name="Copeland A."/>
            <person name="Barry K.W."/>
            <person name="Cichocki N."/>
            <person name="Veneault-Fourrey C."/>
            <person name="LaButti K."/>
            <person name="Lindquist E.A."/>
            <person name="Lipzen A."/>
            <person name="Lundell T."/>
            <person name="Morin E."/>
            <person name="Murat C."/>
            <person name="Sun H."/>
            <person name="Tunlid A."/>
            <person name="Henrissat B."/>
            <person name="Grigoriev I.V."/>
            <person name="Hibbett D.S."/>
            <person name="Martin F."/>
            <person name="Nordberg H.P."/>
            <person name="Cantor M.N."/>
            <person name="Hua S.X."/>
        </authorList>
    </citation>
    <scope>NUCLEOTIDE SEQUENCE [LARGE SCALE GENOMIC DNA]</scope>
    <source>
        <strain evidence="10 11">MAFF 305830</strain>
    </source>
</reference>
<dbReference type="STRING" id="933852.A0A0C2XS25"/>
<feature type="compositionally biased region" description="Low complexity" evidence="8">
    <location>
        <begin position="1"/>
        <end position="17"/>
    </location>
</feature>
<evidence type="ECO:0000313" key="11">
    <source>
        <dbReference type="Proteomes" id="UP000054097"/>
    </source>
</evidence>
<feature type="region of interest" description="Disordered" evidence="8">
    <location>
        <begin position="146"/>
        <end position="165"/>
    </location>
</feature>
<dbReference type="Pfam" id="PF16879">
    <property type="entry name" value="Sin3a_C"/>
    <property type="match status" value="1"/>
</dbReference>
<gene>
    <name evidence="10" type="ORF">M408DRAFT_63977</name>
</gene>
<evidence type="ECO:0000256" key="6">
    <source>
        <dbReference type="ARBA" id="ARBA00023242"/>
    </source>
</evidence>
<dbReference type="Proteomes" id="UP000054097">
    <property type="component" value="Unassembled WGS sequence"/>
</dbReference>
<evidence type="ECO:0000256" key="2">
    <source>
        <dbReference type="ARBA" id="ARBA00022491"/>
    </source>
</evidence>
<comment type="subcellular location">
    <subcellularLocation>
        <location evidence="1 7">Nucleus</location>
    </subcellularLocation>
</comment>
<dbReference type="AlphaFoldDB" id="A0A0C2XS25"/>
<dbReference type="HOGENOM" id="CLU_001360_0_1_1"/>
<dbReference type="FunFam" id="1.20.1160.11:FF:000001">
    <property type="entry name" value="Paired amphipathic helix protein Sin3"/>
    <property type="match status" value="1"/>
</dbReference>
<dbReference type="Pfam" id="PF02671">
    <property type="entry name" value="PAH"/>
    <property type="match status" value="3"/>
</dbReference>
<dbReference type="InterPro" id="IPR003822">
    <property type="entry name" value="PAH"/>
</dbReference>
<dbReference type="InterPro" id="IPR036600">
    <property type="entry name" value="PAH_sf"/>
</dbReference>
<evidence type="ECO:0000256" key="5">
    <source>
        <dbReference type="ARBA" id="ARBA00023163"/>
    </source>
</evidence>
<sequence length="1014" mass="114550">MHLPAQSLLQQQQLSGPGPLPRTANSSAPQTPMMDVEPTSATSVGRAQTPQSSQSANQNDRQLNVTDALSYLDAVKSRFHDRTDVYNRFLDIMKDFKTQVIDTPGVIERVSQLFNAHPDLIHGFNTFLPVGYRIETGSEGTIVVRTPQGTSTIPSYQSTLPPAPQSRAMPMPFHPTAPSVHSMGVSNQQPPYHGAGPVDPSMPAPAMMNLSGVPSPGLYPPGPAHDGAMQHSRIGTDPAQDQQTEFQRAINYVNKIKIRFTNDPETYKMFLELLQRHRDGGSDVQPQMFALLKNEPDLQAEFKEFWPDGRPGILGSVIAAGSNDWASNHKRKDPSSTFGAPPAKRKKKQVEKEPPPTKPSSSSRQVKKPKPHPREDPAAGDYMYENGVGVVASGMGMGGPIGVSTPDDQAFFERVRKALDNRETYDEFLKLINMFSQDILDMRTLVEKANFFLGDGTELSLMFRRIIGWEERERLVREPDIPTATGVQNLAIYVPHGKENLHHKCGPSYRRIPPNEAHIACSGRDELCRSVLNDEWVSHPTWASEDNSGFQSHKKNAYEEALHKCEEERHEFDFHLEIMSKTISALENINMKIQQMSNEEKSTFKLKPGLGLPNKSIYQRIIKKVYGKEPGMEVVATLHDCPAVAVPIVLARLKAKDEDWRKAQREWNKVWREIDARNFYKSLDHQGVTFKATDKKAMTSKSLVAAIEAARDEQISERAKLVDPSLARTKPIYQLAYKMTDLAVMKDATKLVLSYLDRLGAHYSLTEREKIEKWLVSFLIDFFNTFEENLRFMFGAKGYLMFTVDKVIASLVKQVHTAITDAHTEELISLLKRERREESPTTQQIITYRRNAEEITGQEDNLFRLNWDHGVITMQLLGKSDPSTDDVETIAQRWRFYIESYVLTHPTEGIKREVKNPFLRRNVFDAPLTDTGCEAHNGLDIRVCIRTYRLFWVANTEDYFWRYGDGARKQAMEKVAGIEEKRKASFESWLEAKRAKKDKAASATKVAPASPVIK</sequence>
<dbReference type="GO" id="GO:0003714">
    <property type="term" value="F:transcription corepressor activity"/>
    <property type="evidence" value="ECO:0007669"/>
    <property type="project" value="InterPro"/>
</dbReference>
<dbReference type="SUPFAM" id="SSF47762">
    <property type="entry name" value="PAH2 domain"/>
    <property type="match status" value="3"/>
</dbReference>
<proteinExistence type="predicted"/>
<keyword evidence="4" id="KW-0805">Transcription regulation</keyword>